<accession>A0A562SNH8</accession>
<dbReference type="OrthoDB" id="9808429at2"/>
<keyword evidence="4" id="KW-1185">Reference proteome</keyword>
<dbReference type="InterPro" id="IPR029069">
    <property type="entry name" value="HotDog_dom_sf"/>
</dbReference>
<evidence type="ECO:0000313" key="3">
    <source>
        <dbReference type="EMBL" id="TWI82226.1"/>
    </source>
</evidence>
<reference evidence="3 4" key="1">
    <citation type="submission" date="2019-07" db="EMBL/GenBank/DDBJ databases">
        <title>Genomic Encyclopedia of Archaeal and Bacterial Type Strains, Phase II (KMG-II): from individual species to whole genera.</title>
        <authorList>
            <person name="Goeker M."/>
        </authorList>
    </citation>
    <scope>NUCLEOTIDE SEQUENCE [LARGE SCALE GENOMIC DNA]</scope>
    <source>
        <strain evidence="3 4">ATCC BAA-252</strain>
    </source>
</reference>
<dbReference type="PROSITE" id="PS01328">
    <property type="entry name" value="4HBCOA_THIOESTERASE"/>
    <property type="match status" value="1"/>
</dbReference>
<dbReference type="PANTHER" id="PTHR31793:SF37">
    <property type="entry name" value="ACYL-COA THIOESTER HYDROLASE YBGC"/>
    <property type="match status" value="1"/>
</dbReference>
<dbReference type="FunFam" id="3.10.129.10:FF:000004">
    <property type="entry name" value="Tol-pal system-associated acyl-CoA thioesterase"/>
    <property type="match status" value="1"/>
</dbReference>
<name>A0A562SNH8_9HYPH</name>
<dbReference type="GO" id="GO:0047617">
    <property type="term" value="F:fatty acyl-CoA hydrolase activity"/>
    <property type="evidence" value="ECO:0007669"/>
    <property type="project" value="TreeGrafter"/>
</dbReference>
<protein>
    <submittedName>
        <fullName evidence="3">Acyl-CoA thioester hydrolase</fullName>
    </submittedName>
</protein>
<dbReference type="NCBIfam" id="TIGR00051">
    <property type="entry name" value="YbgC/FadM family acyl-CoA thioesterase"/>
    <property type="match status" value="1"/>
</dbReference>
<organism evidence="3 4">
    <name type="scientific">Roseibium hamelinense</name>
    <dbReference type="NCBI Taxonomy" id="150831"/>
    <lineage>
        <taxon>Bacteria</taxon>
        <taxon>Pseudomonadati</taxon>
        <taxon>Pseudomonadota</taxon>
        <taxon>Alphaproteobacteria</taxon>
        <taxon>Hyphomicrobiales</taxon>
        <taxon>Stappiaceae</taxon>
        <taxon>Roseibium</taxon>
    </lineage>
</organism>
<dbReference type="NCBIfam" id="TIGR02799">
    <property type="entry name" value="thio_ybgC"/>
    <property type="match status" value="1"/>
</dbReference>
<evidence type="ECO:0000256" key="2">
    <source>
        <dbReference type="ARBA" id="ARBA00022801"/>
    </source>
</evidence>
<sequence length="147" mass="16652">MDTWSDISGRLVGAGHVLPVRVYYEDTDFTGIVYHGSYVRFFERGRSDFLRLLGIHHHQLNDSKNHQQLAFAVRSMNLEFLKPASIDDILEVKTALEGAKGARIFLKQRIVRQKEILCEADVVVAVISSDGRPTRMPRSLSEKLAGR</sequence>
<dbReference type="Proteomes" id="UP000320593">
    <property type="component" value="Unassembled WGS sequence"/>
</dbReference>
<dbReference type="PIRSF" id="PIRSF003230">
    <property type="entry name" value="YbgC"/>
    <property type="match status" value="1"/>
</dbReference>
<dbReference type="Gene3D" id="3.10.129.10">
    <property type="entry name" value="Hotdog Thioesterase"/>
    <property type="match status" value="1"/>
</dbReference>
<dbReference type="Pfam" id="PF13279">
    <property type="entry name" value="4HBT_2"/>
    <property type="match status" value="1"/>
</dbReference>
<dbReference type="SUPFAM" id="SSF54637">
    <property type="entry name" value="Thioesterase/thiol ester dehydrase-isomerase"/>
    <property type="match status" value="1"/>
</dbReference>
<comment type="similarity">
    <text evidence="1">Belongs to the 4-hydroxybenzoyl-CoA thioesterase family.</text>
</comment>
<dbReference type="CDD" id="cd00586">
    <property type="entry name" value="4HBT"/>
    <property type="match status" value="1"/>
</dbReference>
<dbReference type="InterPro" id="IPR008272">
    <property type="entry name" value="HB-CoA_thioesterase_AS"/>
</dbReference>
<dbReference type="RefSeq" id="WP_145346014.1">
    <property type="nucleotide sequence ID" value="NZ_SMLY01000084.1"/>
</dbReference>
<dbReference type="AlphaFoldDB" id="A0A562SNH8"/>
<dbReference type="InterPro" id="IPR050563">
    <property type="entry name" value="4-hydroxybenzoyl-CoA_TE"/>
</dbReference>
<dbReference type="EMBL" id="VLLF01000009">
    <property type="protein sequence ID" value="TWI82226.1"/>
    <property type="molecule type" value="Genomic_DNA"/>
</dbReference>
<dbReference type="PANTHER" id="PTHR31793">
    <property type="entry name" value="4-HYDROXYBENZOYL-COA THIOESTERASE FAMILY MEMBER"/>
    <property type="match status" value="1"/>
</dbReference>
<dbReference type="InterPro" id="IPR006684">
    <property type="entry name" value="YbgC/YbaW"/>
</dbReference>
<proteinExistence type="inferred from homology"/>
<evidence type="ECO:0000256" key="1">
    <source>
        <dbReference type="ARBA" id="ARBA00005953"/>
    </source>
</evidence>
<dbReference type="InterPro" id="IPR014166">
    <property type="entry name" value="Tol-Pal_acyl-CoA_thioesterase"/>
</dbReference>
<comment type="caution">
    <text evidence="3">The sequence shown here is derived from an EMBL/GenBank/DDBJ whole genome shotgun (WGS) entry which is preliminary data.</text>
</comment>
<gene>
    <name evidence="3" type="ORF">JM93_03573</name>
</gene>
<keyword evidence="2 3" id="KW-0378">Hydrolase</keyword>
<evidence type="ECO:0000313" key="4">
    <source>
        <dbReference type="Proteomes" id="UP000320593"/>
    </source>
</evidence>